<evidence type="ECO:0000313" key="2">
    <source>
        <dbReference type="Proteomes" id="UP000001208"/>
    </source>
</evidence>
<proteinExistence type="predicted"/>
<organism evidence="1 2">
    <name type="scientific">Chloroherpeton thalassium (strain ATCC 35110 / GB-78)</name>
    <dbReference type="NCBI Taxonomy" id="517418"/>
    <lineage>
        <taxon>Bacteria</taxon>
        <taxon>Pseudomonadati</taxon>
        <taxon>Chlorobiota</taxon>
        <taxon>Chlorobiia</taxon>
        <taxon>Chlorobiales</taxon>
        <taxon>Chloroherpetonaceae</taxon>
        <taxon>Chloroherpeton</taxon>
    </lineage>
</organism>
<dbReference type="EMBL" id="CP001100">
    <property type="protein sequence ID" value="ACF12738.1"/>
    <property type="molecule type" value="Genomic_DNA"/>
</dbReference>
<dbReference type="OrthoDB" id="660914at2"/>
<dbReference type="AlphaFoldDB" id="B3QTJ2"/>
<dbReference type="STRING" id="517418.Ctha_0267"/>
<keyword evidence="2" id="KW-1185">Reference proteome</keyword>
<name>B3QTJ2_CHLT3</name>
<gene>
    <name evidence="1" type="ordered locus">Ctha_0267</name>
</gene>
<accession>B3QTJ2</accession>
<dbReference type="InterPro" id="IPR006521">
    <property type="entry name" value="Tail_protein_I"/>
</dbReference>
<dbReference type="RefSeq" id="WP_012498822.1">
    <property type="nucleotide sequence ID" value="NC_011026.1"/>
</dbReference>
<dbReference type="KEGG" id="cts:Ctha_0267"/>
<sequence>MSIVPESIRDLHAEAVEILSGRLGSEQLEMLLVYDTEEATPALLRLLEWQLNVTWSWIANTDDERRQLLRNAISWHRYKGTKFAIVQALQAIGYSAVSITEGASANIYDGAMSYSGSALYDGGGTTNWAVFSVSATAPEGQTLDDAEYARVRKLINNMKPARTKLQALSLTESGT</sequence>
<evidence type="ECO:0000313" key="1">
    <source>
        <dbReference type="EMBL" id="ACF12738.1"/>
    </source>
</evidence>
<dbReference type="eggNOG" id="COG4385">
    <property type="taxonomic scope" value="Bacteria"/>
</dbReference>
<protein>
    <submittedName>
        <fullName evidence="1">Putative phage tail fiber protein</fullName>
    </submittedName>
</protein>
<dbReference type="Pfam" id="PF09684">
    <property type="entry name" value="Tail_P2_I"/>
    <property type="match status" value="1"/>
</dbReference>
<dbReference type="Proteomes" id="UP000001208">
    <property type="component" value="Chromosome"/>
</dbReference>
<reference evidence="1 2" key="1">
    <citation type="submission" date="2008-06" db="EMBL/GenBank/DDBJ databases">
        <title>Complete sequence of Chloroherpeton thalassium ATCC 35110.</title>
        <authorList>
            <consortium name="US DOE Joint Genome Institute"/>
            <person name="Lucas S."/>
            <person name="Copeland A."/>
            <person name="Lapidus A."/>
            <person name="Glavina del Rio T."/>
            <person name="Dalin E."/>
            <person name="Tice H."/>
            <person name="Bruce D."/>
            <person name="Goodwin L."/>
            <person name="Pitluck S."/>
            <person name="Schmutz J."/>
            <person name="Larimer F."/>
            <person name="Land M."/>
            <person name="Hauser L."/>
            <person name="Kyrpides N."/>
            <person name="Mikhailova N."/>
            <person name="Liu Z."/>
            <person name="Li T."/>
            <person name="Zhao F."/>
            <person name="Overmann J."/>
            <person name="Bryant D.A."/>
            <person name="Richardson P."/>
        </authorList>
    </citation>
    <scope>NUCLEOTIDE SEQUENCE [LARGE SCALE GENOMIC DNA]</scope>
    <source>
        <strain evidence="2">ATCC 35110 / GB-78</strain>
    </source>
</reference>
<dbReference type="HOGENOM" id="CLU_1529934_0_0_10"/>